<dbReference type="EMBL" id="QFYQ01000001">
    <property type="protein sequence ID" value="RAK56408.1"/>
    <property type="molecule type" value="Genomic_DNA"/>
</dbReference>
<gene>
    <name evidence="3" type="ORF">DJ017_16995</name>
</gene>
<dbReference type="SUPFAM" id="SSF53756">
    <property type="entry name" value="UDP-Glycosyltransferase/glycogen phosphorylase"/>
    <property type="match status" value="1"/>
</dbReference>
<dbReference type="PANTHER" id="PTHR45947">
    <property type="entry name" value="SULFOQUINOVOSYL TRANSFERASE SQD2"/>
    <property type="match status" value="1"/>
</dbReference>
<evidence type="ECO:0000313" key="4">
    <source>
        <dbReference type="Proteomes" id="UP000249254"/>
    </source>
</evidence>
<proteinExistence type="predicted"/>
<evidence type="ECO:0000313" key="3">
    <source>
        <dbReference type="EMBL" id="RAK56408.1"/>
    </source>
</evidence>
<dbReference type="InterPro" id="IPR050194">
    <property type="entry name" value="Glycosyltransferase_grp1"/>
</dbReference>
<dbReference type="Pfam" id="PF00534">
    <property type="entry name" value="Glycos_transf_1"/>
    <property type="match status" value="1"/>
</dbReference>
<evidence type="ECO:0000259" key="1">
    <source>
        <dbReference type="Pfam" id="PF00534"/>
    </source>
</evidence>
<comment type="caution">
    <text evidence="3">The sequence shown here is derived from an EMBL/GenBank/DDBJ whole genome shotgun (WGS) entry which is preliminary data.</text>
</comment>
<dbReference type="InterPro" id="IPR028098">
    <property type="entry name" value="Glyco_trans_4-like_N"/>
</dbReference>
<dbReference type="PANTHER" id="PTHR45947:SF3">
    <property type="entry name" value="SULFOQUINOVOSYL TRANSFERASE SQD2"/>
    <property type="match status" value="1"/>
</dbReference>
<feature type="domain" description="Glycosyltransferase subfamily 4-like N-terminal" evidence="2">
    <location>
        <begin position="12"/>
        <end position="170"/>
    </location>
</feature>
<name>A0A328ATZ3_9CAUL</name>
<dbReference type="Gene3D" id="3.40.50.2000">
    <property type="entry name" value="Glycogen Phosphorylase B"/>
    <property type="match status" value="2"/>
</dbReference>
<feature type="domain" description="Glycosyl transferase family 1" evidence="1">
    <location>
        <begin position="190"/>
        <end position="335"/>
    </location>
</feature>
<dbReference type="OrthoDB" id="9792269at2"/>
<dbReference type="GO" id="GO:0016757">
    <property type="term" value="F:glycosyltransferase activity"/>
    <property type="evidence" value="ECO:0007669"/>
    <property type="project" value="InterPro"/>
</dbReference>
<organism evidence="3 4">
    <name type="scientific">Phenylobacterium soli</name>
    <dbReference type="NCBI Taxonomy" id="2170551"/>
    <lineage>
        <taxon>Bacteria</taxon>
        <taxon>Pseudomonadati</taxon>
        <taxon>Pseudomonadota</taxon>
        <taxon>Alphaproteobacteria</taxon>
        <taxon>Caulobacterales</taxon>
        <taxon>Caulobacteraceae</taxon>
        <taxon>Phenylobacterium</taxon>
    </lineage>
</organism>
<dbReference type="Proteomes" id="UP000249254">
    <property type="component" value="Unassembled WGS sequence"/>
</dbReference>
<protein>
    <submittedName>
        <fullName evidence="3">Glycosyltransferase family 1 protein</fullName>
    </submittedName>
</protein>
<dbReference type="CDD" id="cd03801">
    <property type="entry name" value="GT4_PimA-like"/>
    <property type="match status" value="1"/>
</dbReference>
<dbReference type="Pfam" id="PF13439">
    <property type="entry name" value="Glyco_transf_4"/>
    <property type="match status" value="1"/>
</dbReference>
<sequence>MLGLRGFPDVQGGVEKHAENLARELVRLGCEVEVLARAPYVRHVQGRHVGQVRLVRLWSPRMRSLEAITHSILGALVAGVRRPDVLHIHAIGPALAAPLARALGLRVVVTHHGPDYAREKWGRFAARLLELGERFGMTLSHAQIAISRGIADLVRHKYGAEAAVIPNGVDRPAAPPGPDLVRAFGLSPGRYVISVGRIVPEKRHLDLIEAFAQAGLRDWDLALVGGADHHDSYAERVEEVARATPGVQMLGVQRGEALQALYAHAGVFVLPSSHEGLPIALLEAVSHALPVLASDIPANLEVELPADHYFPLGDVAALAGGLKRIASRPPSADERAKLQETVLTRYDWSRIASETIAVYRAAISRRRA</sequence>
<dbReference type="InterPro" id="IPR001296">
    <property type="entry name" value="Glyco_trans_1"/>
</dbReference>
<accession>A0A328ATZ3</accession>
<reference evidence="4" key="1">
    <citation type="submission" date="2018-05" db="EMBL/GenBank/DDBJ databases">
        <authorList>
            <person name="Li X."/>
        </authorList>
    </citation>
    <scope>NUCLEOTIDE SEQUENCE [LARGE SCALE GENOMIC DNA]</scope>
    <source>
        <strain evidence="4">LX32</strain>
    </source>
</reference>
<keyword evidence="4" id="KW-1185">Reference proteome</keyword>
<evidence type="ECO:0000259" key="2">
    <source>
        <dbReference type="Pfam" id="PF13439"/>
    </source>
</evidence>
<dbReference type="AlphaFoldDB" id="A0A328ATZ3"/>
<keyword evidence="3" id="KW-0808">Transferase</keyword>